<keyword evidence="5" id="KW-0547">Nucleotide-binding</keyword>
<gene>
    <name evidence="12" type="ORF">BgAZ_104710</name>
</gene>
<dbReference type="GO" id="GO:0016020">
    <property type="term" value="C:membrane"/>
    <property type="evidence" value="ECO:0007669"/>
    <property type="project" value="UniProtKB-SubCell"/>
</dbReference>
<dbReference type="PROSITE" id="PS00211">
    <property type="entry name" value="ABC_TRANSPORTER_1"/>
    <property type="match status" value="1"/>
</dbReference>
<dbReference type="EMBL" id="JAVEPI010000001">
    <property type="protein sequence ID" value="KAK1444565.1"/>
    <property type="molecule type" value="Genomic_DNA"/>
</dbReference>
<dbReference type="PROSITE" id="PS50893">
    <property type="entry name" value="ABC_TRANSPORTER_2"/>
    <property type="match status" value="2"/>
</dbReference>
<evidence type="ECO:0000259" key="10">
    <source>
        <dbReference type="PROSITE" id="PS50893"/>
    </source>
</evidence>
<dbReference type="PANTHER" id="PTHR24223">
    <property type="entry name" value="ATP-BINDING CASSETTE SUB-FAMILY C"/>
    <property type="match status" value="1"/>
</dbReference>
<evidence type="ECO:0000313" key="13">
    <source>
        <dbReference type="Proteomes" id="UP001230268"/>
    </source>
</evidence>
<organism evidence="12 13">
    <name type="scientific">Babesia gibsoni</name>
    <dbReference type="NCBI Taxonomy" id="33632"/>
    <lineage>
        <taxon>Eukaryota</taxon>
        <taxon>Sar</taxon>
        <taxon>Alveolata</taxon>
        <taxon>Apicomplexa</taxon>
        <taxon>Aconoidasida</taxon>
        <taxon>Piroplasmida</taxon>
        <taxon>Babesiidae</taxon>
        <taxon>Babesia</taxon>
    </lineage>
</organism>
<accession>A0AAD8URT9</accession>
<dbReference type="InterPro" id="IPR003593">
    <property type="entry name" value="AAA+_ATPase"/>
</dbReference>
<name>A0AAD8URT9_BABGI</name>
<feature type="transmembrane region" description="Helical" evidence="9">
    <location>
        <begin position="1088"/>
        <end position="1112"/>
    </location>
</feature>
<protein>
    <submittedName>
        <fullName evidence="12">ATP-binding cassette sub-family C protein</fullName>
    </submittedName>
</protein>
<proteinExistence type="inferred from homology"/>
<evidence type="ECO:0000256" key="4">
    <source>
        <dbReference type="ARBA" id="ARBA00022692"/>
    </source>
</evidence>
<feature type="transmembrane region" description="Helical" evidence="9">
    <location>
        <begin position="914"/>
        <end position="933"/>
    </location>
</feature>
<feature type="transmembrane region" description="Helical" evidence="9">
    <location>
        <begin position="283"/>
        <end position="306"/>
    </location>
</feature>
<feature type="transmembrane region" description="Helical" evidence="9">
    <location>
        <begin position="318"/>
        <end position="337"/>
    </location>
</feature>
<dbReference type="GO" id="GO:0140359">
    <property type="term" value="F:ABC-type transporter activity"/>
    <property type="evidence" value="ECO:0007669"/>
    <property type="project" value="InterPro"/>
</dbReference>
<sequence>MEADRVCDVTILPSGRSLLPKVEEGVDLTMGSDDFEPDYRHFNEKGIFNFLFLRWMPYWVNKLNTSYVDPASLPPLPDADDISYWQPIFSKHISDGLLAVEEYEINQKNNTSFWARRKRPRHILFKAFAYTFWRRILVICTITSVMMMYNLGVTILLKLLLDMMAKGENIAYQLSMVFVIVCVEIMQSMIEQHMHFYKMRTEIVLEAVVSITLFEHGLCHRKDYSNFSDRYNMLSRCENLIHSFEPGPGTCPSNALTCPAKRHRNKELSSSMYTYMYFDTENIVNIMGAIVNICKFLFALSLGMFIMYTQIGVGVSRALTLILVFTTVLILGEYMAAKVLKHLMRCRDARLSNIASIIGNLKLLKFSAIEDIGFNIIHNSRADEVSILKTRNFFFLSIKACIHILQVFVVLAVLLEFIENLKASEDSGSFDFTTPVTILFLMNKVMRITSIIPCTMRTVFQCYTSYKRLSSFFNECSANYYLCSEEREIILESSRLRHPKTPDCKMSVDTLVMYKEASFAWIESRDDLISSENASPPILKDIDFELNKGDICIITGSQGSGKTSFIKSILGEMSLVSGSMAVAPLSTGMPIFYTSQEVWLPTDSIRAIITFGYAFDPEIYNEVVRCAELLRDFSSWDDGDMRVISEKGYSLSGGQRVRVSLARALYAYMVFSKANESLENNRCCFLMCLDEPFNGLDVNVATAVFNNLFDKDKGLLIRDDVAIVMAMSKMCVEFILNLKLLDSAEMIGLYNLEGGRICGYTVPTSRTVEDRFQRVLSKCATFGLCRTNSLARMPKYVLETCVSGSFFKSRSSFFGSRSFATTKTDVVIDETQKNKMCSTYRYYWLYFTVMGLVMSFSIAALLVSSMVMENLNSYYIAQWSDRVKEFVKESENATSMDAIIQEHKDIGTKITVCSSLYVAFLVSGFFLFGIANIRSCKKLHTFALNSIFHKCSTVITLKKSIGSIITLFSSDFLQIDEKLMKQFIHTALHVIHMCVQGATVCYIIPTASPVVVALYVLLYVWKVREYVQSSKKVQYVTLDALSDINGLYSYAIAGSSIYRSFRKEGDFSGTIRTHSDFLYRSKFMKLSLNIWVIVISKMVACSAIFLVCLIPLFCQRVFHMNLDIARVGLGISLMLGFNDILAIMIYDVSLTEKFMCSIARYDHYLLKNKFKVTETFDSMGETFPIGFSTAEEQLKAEKKRLADVHKRRKVEYSKFMFRRYRSIFGTLLYRPKIKVMDLLSYLPPQHEALVLQSVCVPQTGKKGVDSGQYILKDVTASTRVGDIIGIVGRTGAGKSTLLGVLQNITRNREGSVLLDGRELSTIPRSLVRHVVGVLPQIPFVFQGWTLRRFLDPRMFYTDDEIFQALDCCGMLEIVRNMPGGMGLDAILVPEEVRSRGGLYLFTPFLKLKRGYPKEVGIRRRYSGEEPASASTMLFSMGQLRLLSFARLVLYKEFYRVLLIDEPPSDNAKGKDDNEDCENAPPADPSMPIYDLVKIYFKHCTTFIVAHDKTAMKSCNMVWIMNKGMLIEQCSMEDFMKNGLKCAEYYQ</sequence>
<keyword evidence="8 9" id="KW-0472">Membrane</keyword>
<feature type="domain" description="ABC transporter" evidence="10">
    <location>
        <begin position="1251"/>
        <end position="1544"/>
    </location>
</feature>
<keyword evidence="7 9" id="KW-1133">Transmembrane helix</keyword>
<dbReference type="SMART" id="SM00382">
    <property type="entry name" value="AAA"/>
    <property type="match status" value="2"/>
</dbReference>
<comment type="similarity">
    <text evidence="2">Belongs to the ABC transporter superfamily. ABCC family. Conjugate transporter (TC 3.A.1.208) subfamily.</text>
</comment>
<dbReference type="PROSITE" id="PS50929">
    <property type="entry name" value="ABC_TM1F"/>
    <property type="match status" value="1"/>
</dbReference>
<comment type="subcellular location">
    <subcellularLocation>
        <location evidence="1">Membrane</location>
        <topology evidence="1">Multi-pass membrane protein</topology>
    </subcellularLocation>
</comment>
<evidence type="ECO:0000256" key="9">
    <source>
        <dbReference type="SAM" id="Phobius"/>
    </source>
</evidence>
<evidence type="ECO:0000256" key="8">
    <source>
        <dbReference type="ARBA" id="ARBA00023136"/>
    </source>
</evidence>
<reference evidence="12" key="1">
    <citation type="submission" date="2023-08" db="EMBL/GenBank/DDBJ databases">
        <title>Draft sequence of the Babesia gibsoni genome.</title>
        <authorList>
            <person name="Yamagishi J.Y."/>
            <person name="Xuan X.X."/>
        </authorList>
    </citation>
    <scope>NUCLEOTIDE SEQUENCE</scope>
    <source>
        <strain evidence="12">Azabu</strain>
    </source>
</reference>
<dbReference type="InterPro" id="IPR027417">
    <property type="entry name" value="P-loop_NTPase"/>
</dbReference>
<dbReference type="InterPro" id="IPR011527">
    <property type="entry name" value="ABC1_TM_dom"/>
</dbReference>
<evidence type="ECO:0000313" key="12">
    <source>
        <dbReference type="EMBL" id="KAK1444565.1"/>
    </source>
</evidence>
<dbReference type="GO" id="GO:0016887">
    <property type="term" value="F:ATP hydrolysis activity"/>
    <property type="evidence" value="ECO:0007669"/>
    <property type="project" value="InterPro"/>
</dbReference>
<dbReference type="PANTHER" id="PTHR24223:SF456">
    <property type="entry name" value="MULTIDRUG RESISTANCE-ASSOCIATED PROTEIN LETHAL(2)03659"/>
    <property type="match status" value="1"/>
</dbReference>
<dbReference type="SUPFAM" id="SSF90123">
    <property type="entry name" value="ABC transporter transmembrane region"/>
    <property type="match status" value="2"/>
</dbReference>
<feature type="transmembrane region" description="Helical" evidence="9">
    <location>
        <begin position="1000"/>
        <end position="1021"/>
    </location>
</feature>
<dbReference type="Gene3D" id="1.20.1560.10">
    <property type="entry name" value="ABC transporter type 1, transmembrane domain"/>
    <property type="match status" value="2"/>
</dbReference>
<feature type="transmembrane region" description="Helical" evidence="9">
    <location>
        <begin position="393"/>
        <end position="418"/>
    </location>
</feature>
<feature type="transmembrane region" description="Helical" evidence="9">
    <location>
        <begin position="1124"/>
        <end position="1146"/>
    </location>
</feature>
<dbReference type="GO" id="GO:0005524">
    <property type="term" value="F:ATP binding"/>
    <property type="evidence" value="ECO:0007669"/>
    <property type="project" value="UniProtKB-KW"/>
</dbReference>
<feature type="transmembrane region" description="Helical" evidence="9">
    <location>
        <begin position="170"/>
        <end position="190"/>
    </location>
</feature>
<dbReference type="InterPro" id="IPR003439">
    <property type="entry name" value="ABC_transporter-like_ATP-bd"/>
</dbReference>
<dbReference type="InterPro" id="IPR017871">
    <property type="entry name" value="ABC_transporter-like_CS"/>
</dbReference>
<dbReference type="Pfam" id="PF00005">
    <property type="entry name" value="ABC_tran"/>
    <property type="match status" value="2"/>
</dbReference>
<feature type="transmembrane region" description="Helical" evidence="9">
    <location>
        <begin position="843"/>
        <end position="863"/>
    </location>
</feature>
<evidence type="ECO:0000259" key="11">
    <source>
        <dbReference type="PROSITE" id="PS50929"/>
    </source>
</evidence>
<feature type="domain" description="ABC transporter" evidence="10">
    <location>
        <begin position="523"/>
        <end position="777"/>
    </location>
</feature>
<feature type="transmembrane region" description="Helical" evidence="9">
    <location>
        <begin position="127"/>
        <end position="150"/>
    </location>
</feature>
<dbReference type="SUPFAM" id="SSF52540">
    <property type="entry name" value="P-loop containing nucleoside triphosphate hydrolases"/>
    <property type="match status" value="2"/>
</dbReference>
<evidence type="ECO:0000256" key="3">
    <source>
        <dbReference type="ARBA" id="ARBA00022448"/>
    </source>
</evidence>
<dbReference type="InterPro" id="IPR036640">
    <property type="entry name" value="ABC1_TM_sf"/>
</dbReference>
<evidence type="ECO:0000256" key="2">
    <source>
        <dbReference type="ARBA" id="ARBA00009726"/>
    </source>
</evidence>
<keyword evidence="6 12" id="KW-0067">ATP-binding</keyword>
<dbReference type="Gene3D" id="3.40.50.300">
    <property type="entry name" value="P-loop containing nucleotide triphosphate hydrolases"/>
    <property type="match status" value="2"/>
</dbReference>
<dbReference type="InterPro" id="IPR050173">
    <property type="entry name" value="ABC_transporter_C-like"/>
</dbReference>
<evidence type="ECO:0000256" key="7">
    <source>
        <dbReference type="ARBA" id="ARBA00022989"/>
    </source>
</evidence>
<dbReference type="Proteomes" id="UP001230268">
    <property type="component" value="Unassembled WGS sequence"/>
</dbReference>
<evidence type="ECO:0000256" key="6">
    <source>
        <dbReference type="ARBA" id="ARBA00022840"/>
    </source>
</evidence>
<comment type="caution">
    <text evidence="12">The sequence shown here is derived from an EMBL/GenBank/DDBJ whole genome shotgun (WGS) entry which is preliminary data.</text>
</comment>
<evidence type="ECO:0000256" key="5">
    <source>
        <dbReference type="ARBA" id="ARBA00022741"/>
    </source>
</evidence>
<keyword evidence="13" id="KW-1185">Reference proteome</keyword>
<keyword evidence="4 9" id="KW-0812">Transmembrane</keyword>
<keyword evidence="3" id="KW-0813">Transport</keyword>
<feature type="domain" description="ABC transmembrane type-1" evidence="11">
    <location>
        <begin position="858"/>
        <end position="1153"/>
    </location>
</feature>
<feature type="transmembrane region" description="Helical" evidence="9">
    <location>
        <begin position="438"/>
        <end position="460"/>
    </location>
</feature>
<evidence type="ECO:0000256" key="1">
    <source>
        <dbReference type="ARBA" id="ARBA00004141"/>
    </source>
</evidence>